<name>A0ABW8ER36_STRT5</name>
<dbReference type="Proteomes" id="UP001617351">
    <property type="component" value="Unassembled WGS sequence"/>
</dbReference>
<comment type="caution">
    <text evidence="2">The sequence shown here is derived from an EMBL/GenBank/DDBJ whole genome shotgun (WGS) entry which is preliminary data.</text>
</comment>
<gene>
    <name evidence="2" type="ORF">ACIO7M_32105</name>
</gene>
<evidence type="ECO:0000256" key="1">
    <source>
        <dbReference type="SAM" id="MobiDB-lite"/>
    </source>
</evidence>
<dbReference type="RefSeq" id="WP_402387411.1">
    <property type="nucleotide sequence ID" value="NZ_JBIUYY010000021.1"/>
</dbReference>
<evidence type="ECO:0000313" key="2">
    <source>
        <dbReference type="EMBL" id="MFJ2825724.1"/>
    </source>
</evidence>
<organism evidence="2 3">
    <name type="scientific">Streptomyces toxytricini</name>
    <name type="common">Actinomyces toxytricini</name>
    <dbReference type="NCBI Taxonomy" id="67369"/>
    <lineage>
        <taxon>Bacteria</taxon>
        <taxon>Bacillati</taxon>
        <taxon>Actinomycetota</taxon>
        <taxon>Actinomycetes</taxon>
        <taxon>Kitasatosporales</taxon>
        <taxon>Streptomycetaceae</taxon>
        <taxon>Streptomyces</taxon>
    </lineage>
</organism>
<feature type="region of interest" description="Disordered" evidence="1">
    <location>
        <begin position="1"/>
        <end position="79"/>
    </location>
</feature>
<evidence type="ECO:0000313" key="3">
    <source>
        <dbReference type="Proteomes" id="UP001617351"/>
    </source>
</evidence>
<proteinExistence type="predicted"/>
<reference evidence="2 3" key="1">
    <citation type="submission" date="2024-10" db="EMBL/GenBank/DDBJ databases">
        <title>The Natural Products Discovery Center: Release of the First 8490 Sequenced Strains for Exploring Actinobacteria Biosynthetic Diversity.</title>
        <authorList>
            <person name="Kalkreuter E."/>
            <person name="Kautsar S.A."/>
            <person name="Yang D."/>
            <person name="Bader C.D."/>
            <person name="Teijaro C.N."/>
            <person name="Fluegel L."/>
            <person name="Davis C.M."/>
            <person name="Simpson J.R."/>
            <person name="Lauterbach L."/>
            <person name="Steele A.D."/>
            <person name="Gui C."/>
            <person name="Meng S."/>
            <person name="Li G."/>
            <person name="Viehrig K."/>
            <person name="Ye F."/>
            <person name="Su P."/>
            <person name="Kiefer A.F."/>
            <person name="Nichols A."/>
            <person name="Cepeda A.J."/>
            <person name="Yan W."/>
            <person name="Fan B."/>
            <person name="Jiang Y."/>
            <person name="Adhikari A."/>
            <person name="Zheng C.-J."/>
            <person name="Schuster L."/>
            <person name="Cowan T.M."/>
            <person name="Smanski M.J."/>
            <person name="Chevrette M.G."/>
            <person name="De Carvalho L.P.S."/>
            <person name="Shen B."/>
        </authorList>
    </citation>
    <scope>NUCLEOTIDE SEQUENCE [LARGE SCALE GENOMIC DNA]</scope>
    <source>
        <strain evidence="2 3">NPDC087220</strain>
    </source>
</reference>
<sequence length="144" mass="15286">MGFEQDWRQASATAPEHGPMRLNSGPPPGPLFPGSQDFGSAPAEKKAAANTIENDLEPSTKKAGDHADESSNGTVKAFDGWSTSAGLKKVLETWDRQVTGLMGRLASEKTALRGTSNMFLRNDITTGEGFNLVKPAPDSKLNGI</sequence>
<dbReference type="EMBL" id="JBIUYY010000021">
    <property type="protein sequence ID" value="MFJ2825724.1"/>
    <property type="molecule type" value="Genomic_DNA"/>
</dbReference>
<accession>A0ABW8ER36</accession>
<keyword evidence="3" id="KW-1185">Reference proteome</keyword>
<feature type="compositionally biased region" description="Basic and acidic residues" evidence="1">
    <location>
        <begin position="58"/>
        <end position="69"/>
    </location>
</feature>
<protein>
    <submittedName>
        <fullName evidence="2">Uncharacterized protein</fullName>
    </submittedName>
</protein>